<dbReference type="Gene3D" id="3.30.420.10">
    <property type="entry name" value="Ribonuclease H-like superfamily/Ribonuclease H"/>
    <property type="match status" value="1"/>
</dbReference>
<evidence type="ECO:0000313" key="4">
    <source>
        <dbReference type="Proteomes" id="UP000823775"/>
    </source>
</evidence>
<organism evidence="3 4">
    <name type="scientific">Datura stramonium</name>
    <name type="common">Jimsonweed</name>
    <name type="synonym">Common thornapple</name>
    <dbReference type="NCBI Taxonomy" id="4076"/>
    <lineage>
        <taxon>Eukaryota</taxon>
        <taxon>Viridiplantae</taxon>
        <taxon>Streptophyta</taxon>
        <taxon>Embryophyta</taxon>
        <taxon>Tracheophyta</taxon>
        <taxon>Spermatophyta</taxon>
        <taxon>Magnoliopsida</taxon>
        <taxon>eudicotyledons</taxon>
        <taxon>Gunneridae</taxon>
        <taxon>Pentapetalae</taxon>
        <taxon>asterids</taxon>
        <taxon>lamiids</taxon>
        <taxon>Solanales</taxon>
        <taxon>Solanaceae</taxon>
        <taxon>Solanoideae</taxon>
        <taxon>Datureae</taxon>
        <taxon>Datura</taxon>
    </lineage>
</organism>
<feature type="compositionally biased region" description="Basic and acidic residues" evidence="1">
    <location>
        <begin position="164"/>
        <end position="179"/>
    </location>
</feature>
<dbReference type="InterPro" id="IPR053151">
    <property type="entry name" value="RNase_H-like"/>
</dbReference>
<dbReference type="InterPro" id="IPR002156">
    <property type="entry name" value="RNaseH_domain"/>
</dbReference>
<comment type="caution">
    <text evidence="3">The sequence shown here is derived from an EMBL/GenBank/DDBJ whole genome shotgun (WGS) entry which is preliminary data.</text>
</comment>
<feature type="domain" description="RNase H type-1" evidence="2">
    <location>
        <begin position="189"/>
        <end position="320"/>
    </location>
</feature>
<reference evidence="3 4" key="1">
    <citation type="journal article" date="2021" name="BMC Genomics">
        <title>Datura genome reveals duplications of psychoactive alkaloid biosynthetic genes and high mutation rate following tissue culture.</title>
        <authorList>
            <person name="Rajewski A."/>
            <person name="Carter-House D."/>
            <person name="Stajich J."/>
            <person name="Litt A."/>
        </authorList>
    </citation>
    <scope>NUCLEOTIDE SEQUENCE [LARGE SCALE GENOMIC DNA]</scope>
    <source>
        <strain evidence="3">AR-01</strain>
    </source>
</reference>
<dbReference type="InterPro" id="IPR012337">
    <property type="entry name" value="RNaseH-like_sf"/>
</dbReference>
<dbReference type="CDD" id="cd06222">
    <property type="entry name" value="RNase_H_like"/>
    <property type="match status" value="1"/>
</dbReference>
<dbReference type="EMBL" id="JACEIK010000274">
    <property type="protein sequence ID" value="MCD7453913.1"/>
    <property type="molecule type" value="Genomic_DNA"/>
</dbReference>
<name>A0ABS8S536_DATST</name>
<dbReference type="PROSITE" id="PS50879">
    <property type="entry name" value="RNASE_H_1"/>
    <property type="match status" value="1"/>
</dbReference>
<protein>
    <recommendedName>
        <fullName evidence="2">RNase H type-1 domain-containing protein</fullName>
    </recommendedName>
</protein>
<proteinExistence type="predicted"/>
<dbReference type="InterPro" id="IPR044730">
    <property type="entry name" value="RNase_H-like_dom_plant"/>
</dbReference>
<gene>
    <name evidence="3" type="ORF">HAX54_022669</name>
</gene>
<accession>A0ABS8S536</accession>
<dbReference type="Pfam" id="PF13456">
    <property type="entry name" value="RVT_3"/>
    <property type="match status" value="1"/>
</dbReference>
<dbReference type="SUPFAM" id="SSF53098">
    <property type="entry name" value="Ribonuclease H-like"/>
    <property type="match status" value="1"/>
</dbReference>
<feature type="compositionally biased region" description="Basic and acidic residues" evidence="1">
    <location>
        <begin position="92"/>
        <end position="105"/>
    </location>
</feature>
<sequence>MQQNETNTRKENTIPREQLLPVDNSEGDGIMDNNNIGRLRDSPKENNQLQVDKAHGDNVPENSVNDTVGKENYMMLEDKPLDETEAQGYSNSKDETDSERKEKKGIQCNKESGDSQAMESQGKKIAQTKIDIRDDNEEEQSSAAQMEEIKGNLGDISPRQTAKARKENSRARNSRDKSFPPKVGGGIGTRGWIKCITNGASRGSPGRSSWGFCVRNDNGDIVQAQAEEIEDTYCTNSQAEAMAIIQALRYVNGTQEQRVIIETDSMQLEKVIQKTWKVPWKIVTIIEEIWEIMSSRNVRVVHVTREGNKLADYIANRALDQGKVVREKRTVHSFIKG</sequence>
<evidence type="ECO:0000259" key="2">
    <source>
        <dbReference type="PROSITE" id="PS50879"/>
    </source>
</evidence>
<evidence type="ECO:0000256" key="1">
    <source>
        <dbReference type="SAM" id="MobiDB-lite"/>
    </source>
</evidence>
<feature type="region of interest" description="Disordered" evidence="1">
    <location>
        <begin position="1"/>
        <end position="184"/>
    </location>
</feature>
<keyword evidence="4" id="KW-1185">Reference proteome</keyword>
<dbReference type="Proteomes" id="UP000823775">
    <property type="component" value="Unassembled WGS sequence"/>
</dbReference>
<dbReference type="PANTHER" id="PTHR47723:SF24">
    <property type="entry name" value="RNASE H TYPE-1 DOMAIN-CONTAINING PROTEIN"/>
    <property type="match status" value="1"/>
</dbReference>
<evidence type="ECO:0000313" key="3">
    <source>
        <dbReference type="EMBL" id="MCD7453913.1"/>
    </source>
</evidence>
<dbReference type="InterPro" id="IPR036397">
    <property type="entry name" value="RNaseH_sf"/>
</dbReference>
<dbReference type="PANTHER" id="PTHR47723">
    <property type="entry name" value="OS05G0353850 PROTEIN"/>
    <property type="match status" value="1"/>
</dbReference>